<accession>J1K340</accession>
<dbReference type="PANTHER" id="PTHR22911:SF76">
    <property type="entry name" value="EAMA DOMAIN-CONTAINING PROTEIN"/>
    <property type="match status" value="1"/>
</dbReference>
<feature type="transmembrane region" description="Helical" evidence="1">
    <location>
        <begin position="178"/>
        <end position="196"/>
    </location>
</feature>
<reference evidence="3 4" key="1">
    <citation type="submission" date="2012-03" db="EMBL/GenBank/DDBJ databases">
        <title>The Genome Sequence of Bartonella tamiae Th239.</title>
        <authorList>
            <consortium name="The Broad Institute Genome Sequencing Platform"/>
            <consortium name="The Broad Institute Genome Sequencing Center for Infectious Disease"/>
            <person name="Feldgarden M."/>
            <person name="Kirby J."/>
            <person name="Kosoy M."/>
            <person name="Birtles R."/>
            <person name="Probert W.S."/>
            <person name="Chiaraviglio L."/>
            <person name="Young S.K."/>
            <person name="Zeng Q."/>
            <person name="Gargeya S."/>
            <person name="Fitzgerald M."/>
            <person name="Haas B."/>
            <person name="Abouelleil A."/>
            <person name="Alvarado L."/>
            <person name="Arachchi H.M."/>
            <person name="Berlin A."/>
            <person name="Chapman S.B."/>
            <person name="Gearin G."/>
            <person name="Goldberg J."/>
            <person name="Griggs A."/>
            <person name="Gujja S."/>
            <person name="Hansen M."/>
            <person name="Heiman D."/>
            <person name="Howarth C."/>
            <person name="Larimer J."/>
            <person name="Lui A."/>
            <person name="MacDonald P.J.P."/>
            <person name="McCowen C."/>
            <person name="Montmayeur A."/>
            <person name="Murphy C."/>
            <person name="Neiman D."/>
            <person name="Pearson M."/>
            <person name="Priest M."/>
            <person name="Roberts A."/>
            <person name="Saif S."/>
            <person name="Shea T."/>
            <person name="Sisk P."/>
            <person name="Stolte C."/>
            <person name="Sykes S."/>
            <person name="Wortman J."/>
            <person name="Nusbaum C."/>
            <person name="Birren B."/>
        </authorList>
    </citation>
    <scope>NUCLEOTIDE SEQUENCE [LARGE SCALE GENOMIC DNA]</scope>
    <source>
        <strain evidence="3 4">Th239</strain>
    </source>
</reference>
<dbReference type="PANTHER" id="PTHR22911">
    <property type="entry name" value="ACYL-MALONYL CONDENSING ENZYME-RELATED"/>
    <property type="match status" value="1"/>
</dbReference>
<feature type="transmembrane region" description="Helical" evidence="1">
    <location>
        <begin position="117"/>
        <end position="136"/>
    </location>
</feature>
<organism evidence="3 4">
    <name type="scientific">Bartonella tamiae Th239</name>
    <dbReference type="NCBI Taxonomy" id="1094558"/>
    <lineage>
        <taxon>Bacteria</taxon>
        <taxon>Pseudomonadati</taxon>
        <taxon>Pseudomonadota</taxon>
        <taxon>Alphaproteobacteria</taxon>
        <taxon>Hyphomicrobiales</taxon>
        <taxon>Bartonellaceae</taxon>
        <taxon>Bartonella</taxon>
    </lineage>
</organism>
<dbReference type="InterPro" id="IPR037185">
    <property type="entry name" value="EmrE-like"/>
</dbReference>
<dbReference type="GO" id="GO:0016020">
    <property type="term" value="C:membrane"/>
    <property type="evidence" value="ECO:0007669"/>
    <property type="project" value="InterPro"/>
</dbReference>
<name>J1K340_9HYPH</name>
<feature type="domain" description="EamA" evidence="2">
    <location>
        <begin position="148"/>
        <end position="281"/>
    </location>
</feature>
<feature type="transmembrane region" description="Helical" evidence="1">
    <location>
        <begin position="208"/>
        <end position="227"/>
    </location>
</feature>
<keyword evidence="1" id="KW-1133">Transmembrane helix</keyword>
<dbReference type="InterPro" id="IPR000620">
    <property type="entry name" value="EamA_dom"/>
</dbReference>
<comment type="caution">
    <text evidence="3">The sequence shown here is derived from an EMBL/GenBank/DDBJ whole genome shotgun (WGS) entry which is preliminary data.</text>
</comment>
<dbReference type="eggNOG" id="COG0697">
    <property type="taxonomic scope" value="Bacteria"/>
</dbReference>
<feature type="transmembrane region" description="Helical" evidence="1">
    <location>
        <begin position="7"/>
        <end position="25"/>
    </location>
</feature>
<dbReference type="AlphaFoldDB" id="J1K340"/>
<evidence type="ECO:0000259" key="2">
    <source>
        <dbReference type="Pfam" id="PF00892"/>
    </source>
</evidence>
<proteinExistence type="predicted"/>
<feature type="domain" description="EamA" evidence="2">
    <location>
        <begin position="7"/>
        <end position="134"/>
    </location>
</feature>
<gene>
    <name evidence="3" type="ORF">ME5_00220</name>
</gene>
<dbReference type="HOGENOM" id="CLU_067094_0_0_5"/>
<feature type="transmembrane region" description="Helical" evidence="1">
    <location>
        <begin position="239"/>
        <end position="260"/>
    </location>
</feature>
<dbReference type="Proteomes" id="UP000008952">
    <property type="component" value="Unassembled WGS sequence"/>
</dbReference>
<evidence type="ECO:0000256" key="1">
    <source>
        <dbReference type="SAM" id="Phobius"/>
    </source>
</evidence>
<protein>
    <recommendedName>
        <fullName evidence="2">EamA domain-containing protein</fullName>
    </recommendedName>
</protein>
<feature type="transmembrane region" description="Helical" evidence="1">
    <location>
        <begin position="92"/>
        <end position="110"/>
    </location>
</feature>
<evidence type="ECO:0000313" key="3">
    <source>
        <dbReference type="EMBL" id="EJF91525.1"/>
    </source>
</evidence>
<dbReference type="OrthoDB" id="9795732at2"/>
<feature type="transmembrane region" description="Helical" evidence="1">
    <location>
        <begin position="266"/>
        <end position="285"/>
    </location>
</feature>
<feature type="transmembrane region" description="Helical" evidence="1">
    <location>
        <begin position="62"/>
        <end position="80"/>
    </location>
</feature>
<dbReference type="Pfam" id="PF00892">
    <property type="entry name" value="EamA"/>
    <property type="match status" value="2"/>
</dbReference>
<feature type="transmembrane region" description="Helical" evidence="1">
    <location>
        <begin position="31"/>
        <end position="50"/>
    </location>
</feature>
<keyword evidence="4" id="KW-1185">Reference proteome</keyword>
<keyword evidence="1" id="KW-0472">Membrane</keyword>
<feature type="transmembrane region" description="Helical" evidence="1">
    <location>
        <begin position="148"/>
        <end position="166"/>
    </location>
</feature>
<evidence type="ECO:0000313" key="4">
    <source>
        <dbReference type="Proteomes" id="UP000008952"/>
    </source>
</evidence>
<dbReference type="RefSeq" id="WP_008037605.1">
    <property type="nucleotide sequence ID" value="NZ_JH725147.1"/>
</dbReference>
<dbReference type="STRING" id="1094558.ME5_00220"/>
<keyword evidence="1" id="KW-0812">Transmembrane</keyword>
<sequence length="293" mass="32015">MYKATAIGFLAVLMWALLATLTTFAGNVPSLLLTAITLFIGALPGIVIWIKNPKTLKDLKQPYYVWLIGIGGLFGYHFFYFTAMHAAPPIEVALINYLWPLFIVLGSALMPGEKLRWFHLTGAALGFAGMIFIITGKGGFALDTKNTFGYLSALASAVIWASYSLLSRRVSKVPTTVVTAFCLGTSLLAFAAHVIFKESFILPSTHQQWFAVILIGLFPAGMAFYCWDYGVKHGNIQLLGVASYSAPLISTLIMILTGLTEATWRIWAACILITFGAVLASKNIILKPKHKKL</sequence>
<dbReference type="EMBL" id="AIMB01000002">
    <property type="protein sequence ID" value="EJF91525.1"/>
    <property type="molecule type" value="Genomic_DNA"/>
</dbReference>
<dbReference type="PATRIC" id="fig|1094558.3.peg.249"/>
<dbReference type="SUPFAM" id="SSF103481">
    <property type="entry name" value="Multidrug resistance efflux transporter EmrE"/>
    <property type="match status" value="2"/>
</dbReference>